<evidence type="ECO:0000313" key="11">
    <source>
        <dbReference type="Proteomes" id="UP000006727"/>
    </source>
</evidence>
<name>A0A2K1KID8_PHYPA</name>
<dbReference type="PaxDb" id="3218-PP1S41_296V6.1"/>
<evidence type="ECO:0000256" key="1">
    <source>
        <dbReference type="ARBA" id="ARBA00022543"/>
    </source>
</evidence>
<keyword evidence="1" id="KW-0600">Photoreceptor protein</keyword>
<protein>
    <recommendedName>
        <fullName evidence="8">Response regulatory domain-containing protein</fullName>
    </recommendedName>
</protein>
<feature type="modified residue" description="4-aspartylphosphate" evidence="7">
    <location>
        <position position="464"/>
    </location>
</feature>
<evidence type="ECO:0000313" key="10">
    <source>
        <dbReference type="EnsemblPlants" id="Pp3c5_3920V3.1"/>
    </source>
</evidence>
<keyword evidence="3" id="KW-0716">Sensory transduction</keyword>
<dbReference type="InterPro" id="IPR011006">
    <property type="entry name" value="CheY-like_superfamily"/>
</dbReference>
<dbReference type="InterPro" id="IPR001789">
    <property type="entry name" value="Sig_transdc_resp-reg_receiver"/>
</dbReference>
<evidence type="ECO:0000256" key="3">
    <source>
        <dbReference type="ARBA" id="ARBA00022606"/>
    </source>
</evidence>
<gene>
    <name evidence="10" type="primary">LOC112282279</name>
    <name evidence="9" type="ORF">PHYPA_007210</name>
</gene>
<keyword evidence="4" id="KW-0157">Chromophore</keyword>
<evidence type="ECO:0000256" key="5">
    <source>
        <dbReference type="ARBA" id="ARBA00023012"/>
    </source>
</evidence>
<keyword evidence="11" id="KW-1185">Reference proteome</keyword>
<dbReference type="Gramene" id="Pp3c5_3920V3.1">
    <property type="protein sequence ID" value="Pp3c5_3920V3.1"/>
    <property type="gene ID" value="Pp3c5_3920"/>
</dbReference>
<dbReference type="SUPFAM" id="SSF55785">
    <property type="entry name" value="PYP-like sensor domain (PAS domain)"/>
    <property type="match status" value="1"/>
</dbReference>
<dbReference type="SUPFAM" id="SSF52172">
    <property type="entry name" value="CheY-like"/>
    <property type="match status" value="1"/>
</dbReference>
<dbReference type="CDD" id="cd00130">
    <property type="entry name" value="PAS"/>
    <property type="match status" value="1"/>
</dbReference>
<dbReference type="AlphaFoldDB" id="A0A2K1KID8"/>
<reference evidence="10" key="3">
    <citation type="submission" date="2020-12" db="UniProtKB">
        <authorList>
            <consortium name="EnsemblPlants"/>
        </authorList>
    </citation>
    <scope>IDENTIFICATION</scope>
</reference>
<accession>A0A2K1KID8</accession>
<dbReference type="Gene3D" id="3.40.50.2300">
    <property type="match status" value="1"/>
</dbReference>
<dbReference type="Pfam" id="PF08447">
    <property type="entry name" value="PAS_3"/>
    <property type="match status" value="1"/>
</dbReference>
<evidence type="ECO:0000259" key="8">
    <source>
        <dbReference type="PROSITE" id="PS50110"/>
    </source>
</evidence>
<reference evidence="9 11" key="1">
    <citation type="journal article" date="2008" name="Science">
        <title>The Physcomitrella genome reveals evolutionary insights into the conquest of land by plants.</title>
        <authorList>
            <person name="Rensing S."/>
            <person name="Lang D."/>
            <person name="Zimmer A."/>
            <person name="Terry A."/>
            <person name="Salamov A."/>
            <person name="Shapiro H."/>
            <person name="Nishiyama T."/>
            <person name="Perroud P.-F."/>
            <person name="Lindquist E."/>
            <person name="Kamisugi Y."/>
            <person name="Tanahashi T."/>
            <person name="Sakakibara K."/>
            <person name="Fujita T."/>
            <person name="Oishi K."/>
            <person name="Shin-I T."/>
            <person name="Kuroki Y."/>
            <person name="Toyoda A."/>
            <person name="Suzuki Y."/>
            <person name="Hashimoto A."/>
            <person name="Yamaguchi K."/>
            <person name="Sugano A."/>
            <person name="Kohara Y."/>
            <person name="Fujiyama A."/>
            <person name="Anterola A."/>
            <person name="Aoki S."/>
            <person name="Ashton N."/>
            <person name="Barbazuk W.B."/>
            <person name="Barker E."/>
            <person name="Bennetzen J."/>
            <person name="Bezanilla M."/>
            <person name="Blankenship R."/>
            <person name="Cho S.H."/>
            <person name="Dutcher S."/>
            <person name="Estelle M."/>
            <person name="Fawcett J.A."/>
            <person name="Gundlach H."/>
            <person name="Hanada K."/>
            <person name="Heyl A."/>
            <person name="Hicks K.A."/>
            <person name="Hugh J."/>
            <person name="Lohr M."/>
            <person name="Mayer K."/>
            <person name="Melkozernov A."/>
            <person name="Murata T."/>
            <person name="Nelson D."/>
            <person name="Pils B."/>
            <person name="Prigge M."/>
            <person name="Reiss B."/>
            <person name="Renner T."/>
            <person name="Rombauts S."/>
            <person name="Rushton P."/>
            <person name="Sanderfoot A."/>
            <person name="Schween G."/>
            <person name="Shiu S.-H."/>
            <person name="Stueber K."/>
            <person name="Theodoulou F.L."/>
            <person name="Tu H."/>
            <person name="Van de Peer Y."/>
            <person name="Verrier P.J."/>
            <person name="Waters E."/>
            <person name="Wood A."/>
            <person name="Yang L."/>
            <person name="Cove D."/>
            <person name="Cuming A."/>
            <person name="Hasebe M."/>
            <person name="Lucas S."/>
            <person name="Mishler D.B."/>
            <person name="Reski R."/>
            <person name="Grigoriev I."/>
            <person name="Quatrano R.S."/>
            <person name="Boore J.L."/>
        </authorList>
    </citation>
    <scope>NUCLEOTIDE SEQUENCE [LARGE SCALE GENOMIC DNA]</scope>
    <source>
        <strain evidence="10 11">cv. Gransden 2004</strain>
    </source>
</reference>
<proteinExistence type="predicted"/>
<dbReference type="GO" id="GO:0009881">
    <property type="term" value="F:photoreceptor activity"/>
    <property type="evidence" value="ECO:0007669"/>
    <property type="project" value="UniProtKB-KW"/>
</dbReference>
<dbReference type="PANTHER" id="PTHR45339">
    <property type="entry name" value="HYBRID SIGNAL TRANSDUCTION HISTIDINE KINASE J"/>
    <property type="match status" value="1"/>
</dbReference>
<dbReference type="Proteomes" id="UP000006727">
    <property type="component" value="Chromosome 5"/>
</dbReference>
<dbReference type="Pfam" id="PF00072">
    <property type="entry name" value="Response_reg"/>
    <property type="match status" value="1"/>
</dbReference>
<evidence type="ECO:0000256" key="7">
    <source>
        <dbReference type="PROSITE-ProRule" id="PRU00169"/>
    </source>
</evidence>
<keyword evidence="2 7" id="KW-0597">Phosphoprotein</keyword>
<evidence type="ECO:0000256" key="2">
    <source>
        <dbReference type="ARBA" id="ARBA00022553"/>
    </source>
</evidence>
<evidence type="ECO:0000313" key="9">
    <source>
        <dbReference type="EMBL" id="PNR53535.1"/>
    </source>
</evidence>
<dbReference type="CDD" id="cd17546">
    <property type="entry name" value="REC_hyHK_CKI1_RcsC-like"/>
    <property type="match status" value="1"/>
</dbReference>
<dbReference type="PROSITE" id="PS50110">
    <property type="entry name" value="RESPONSE_REGULATORY"/>
    <property type="match status" value="1"/>
</dbReference>
<dbReference type="EMBL" id="ABEU02000005">
    <property type="protein sequence ID" value="PNR53535.1"/>
    <property type="molecule type" value="Genomic_DNA"/>
</dbReference>
<keyword evidence="6" id="KW-0675">Receptor</keyword>
<dbReference type="GO" id="GO:0000160">
    <property type="term" value="P:phosphorelay signal transduction system"/>
    <property type="evidence" value="ECO:0007669"/>
    <property type="project" value="UniProtKB-KW"/>
</dbReference>
<dbReference type="InterPro" id="IPR000014">
    <property type="entry name" value="PAS"/>
</dbReference>
<dbReference type="SMART" id="SM00448">
    <property type="entry name" value="REC"/>
    <property type="match status" value="1"/>
</dbReference>
<organism evidence="9">
    <name type="scientific">Physcomitrium patens</name>
    <name type="common">Spreading-leaved earth moss</name>
    <name type="synonym">Physcomitrella patens</name>
    <dbReference type="NCBI Taxonomy" id="3218"/>
    <lineage>
        <taxon>Eukaryota</taxon>
        <taxon>Viridiplantae</taxon>
        <taxon>Streptophyta</taxon>
        <taxon>Embryophyta</taxon>
        <taxon>Bryophyta</taxon>
        <taxon>Bryophytina</taxon>
        <taxon>Bryopsida</taxon>
        <taxon>Funariidae</taxon>
        <taxon>Funariales</taxon>
        <taxon>Funariaceae</taxon>
        <taxon>Physcomitrium</taxon>
    </lineage>
</organism>
<keyword evidence="5" id="KW-0902">Two-component regulatory system</keyword>
<sequence>MRRASTTLGHAAAVVMPGVVIMPLTAPDRLRLYRRCFHELEEQLLILQVEGREAEVRSLQAELRFLEELIMVFTTLNPASPNKQLIFILLKLPLNSPGYWERISSDQGTKCLAGFYLGYALLVQWLLCFASPSVKRTTGWSSQELVGTAAWGACHADDFPVVQLMLHLRDSEPSGGSVIYRRLRKDRSYVTVQATGRAIGTRWYAWVEQDILNFSPATHQEELSQVSQNRGIARSPKQQVVEGDIPFTIRPRRLSSPWIAPPEVPNPNWDPVAGGNRIVSATVAAPSLKLQSKGYDGIESEPDEVITVKPISTPVGEACTLELQPRSQEVATIPTMLSAEAEQSGACSAPIRSSNIEAGDTIAKLGKSKGAAPVAACTFNSRLDEALPTLDGKELIQGKKVLLAEDDAVNRKVGQRLLRSLNCDVTVTCNGQEALDVLCQVPAWPELPTSDEVMTPRFDLVLMDLQMPVMDGTHAVQLFREWEELQEPPRKRMTIFALTANVSDRDMVKCAQSGFDEFVSKPLTIEKLIERMRNIKNDDIHNRGLDL</sequence>
<dbReference type="InterPro" id="IPR035965">
    <property type="entry name" value="PAS-like_dom_sf"/>
</dbReference>
<feature type="domain" description="Response regulatory" evidence="8">
    <location>
        <begin position="400"/>
        <end position="536"/>
    </location>
</feature>
<reference evidence="9 11" key="2">
    <citation type="journal article" date="2018" name="Plant J.">
        <title>The Physcomitrella patens chromosome-scale assembly reveals moss genome structure and evolution.</title>
        <authorList>
            <person name="Lang D."/>
            <person name="Ullrich K.K."/>
            <person name="Murat F."/>
            <person name="Fuchs J."/>
            <person name="Jenkins J."/>
            <person name="Haas F.B."/>
            <person name="Piednoel M."/>
            <person name="Gundlach H."/>
            <person name="Van Bel M."/>
            <person name="Meyberg R."/>
            <person name="Vives C."/>
            <person name="Morata J."/>
            <person name="Symeonidi A."/>
            <person name="Hiss M."/>
            <person name="Muchero W."/>
            <person name="Kamisugi Y."/>
            <person name="Saleh O."/>
            <person name="Blanc G."/>
            <person name="Decker E.L."/>
            <person name="van Gessel N."/>
            <person name="Grimwood J."/>
            <person name="Hayes R.D."/>
            <person name="Graham S.W."/>
            <person name="Gunter L.E."/>
            <person name="McDaniel S.F."/>
            <person name="Hoernstein S.N.W."/>
            <person name="Larsson A."/>
            <person name="Li F.W."/>
            <person name="Perroud P.F."/>
            <person name="Phillips J."/>
            <person name="Ranjan P."/>
            <person name="Rokshar D.S."/>
            <person name="Rothfels C.J."/>
            <person name="Schneider L."/>
            <person name="Shu S."/>
            <person name="Stevenson D.W."/>
            <person name="Thummler F."/>
            <person name="Tillich M."/>
            <person name="Villarreal Aguilar J.C."/>
            <person name="Widiez T."/>
            <person name="Wong G.K."/>
            <person name="Wymore A."/>
            <person name="Zhang Y."/>
            <person name="Zimmer A.D."/>
            <person name="Quatrano R.S."/>
            <person name="Mayer K.F.X."/>
            <person name="Goodstein D."/>
            <person name="Casacuberta J.M."/>
            <person name="Vandepoele K."/>
            <person name="Reski R."/>
            <person name="Cuming A.C."/>
            <person name="Tuskan G.A."/>
            <person name="Maumus F."/>
            <person name="Salse J."/>
            <person name="Schmutz J."/>
            <person name="Rensing S.A."/>
        </authorList>
    </citation>
    <scope>NUCLEOTIDE SEQUENCE [LARGE SCALE GENOMIC DNA]</scope>
    <source>
        <strain evidence="10 11">cv. Gransden 2004</strain>
    </source>
</reference>
<dbReference type="PANTHER" id="PTHR45339:SF1">
    <property type="entry name" value="HYBRID SIGNAL TRANSDUCTION HISTIDINE KINASE J"/>
    <property type="match status" value="1"/>
</dbReference>
<dbReference type="Gene3D" id="3.30.450.20">
    <property type="entry name" value="PAS domain"/>
    <property type="match status" value="1"/>
</dbReference>
<evidence type="ECO:0000256" key="4">
    <source>
        <dbReference type="ARBA" id="ARBA00022991"/>
    </source>
</evidence>
<evidence type="ECO:0000256" key="6">
    <source>
        <dbReference type="ARBA" id="ARBA00023170"/>
    </source>
</evidence>
<dbReference type="EnsemblPlants" id="Pp3c5_3920V3.1">
    <property type="protein sequence ID" value="Pp3c5_3920V3.1"/>
    <property type="gene ID" value="Pp3c5_3920"/>
</dbReference>
<dbReference type="InterPro" id="IPR013655">
    <property type="entry name" value="PAS_fold_3"/>
</dbReference>